<dbReference type="Pfam" id="PF04480">
    <property type="entry name" value="DUF559"/>
    <property type="match status" value="1"/>
</dbReference>
<dbReference type="OrthoDB" id="3173471at2"/>
<protein>
    <submittedName>
        <fullName evidence="2">DUF559 domain-containing protein</fullName>
    </submittedName>
</protein>
<sequence>MGRILVPFRASTAIEQGLVNRYQIRHQYTRIYPDTYLHRDIELDAVVRAQAVWCWSGGRGVLAGWSAAALWGTKWIAADTPGAIARAEHMYPPRGLTLYRDSLPASEFRLRGSYPVTDPARTAFDLGRKLPLDAAVEAVDAIYQATELTRAELTVFTAQHPGERGVVQLREVIALSDEGAESPWETKTRLAIVRAGLPRPDTQIAVHTKDGMFIGRVDMIWERWRVIVEYDGDHHFDSAQRNRDVERWNALEAAGWRVIRVKARQLTRGRATLMGQIRTVLHDAGARL</sequence>
<name>A0A541B7Y0_9NOCA</name>
<evidence type="ECO:0000313" key="3">
    <source>
        <dbReference type="Proteomes" id="UP000316256"/>
    </source>
</evidence>
<accession>A0A541B7Y0</accession>
<reference evidence="2 3" key="1">
    <citation type="submission" date="2019-06" db="EMBL/GenBank/DDBJ databases">
        <title>Rhodococcus spaelei sp. nov., isolated from a cave.</title>
        <authorList>
            <person name="Lee S.D."/>
        </authorList>
    </citation>
    <scope>NUCLEOTIDE SEQUENCE [LARGE SCALE GENOMIC DNA]</scope>
    <source>
        <strain evidence="2 3">C9-5</strain>
    </source>
</reference>
<dbReference type="Proteomes" id="UP000316256">
    <property type="component" value="Unassembled WGS sequence"/>
</dbReference>
<dbReference type="SUPFAM" id="SSF52980">
    <property type="entry name" value="Restriction endonuclease-like"/>
    <property type="match status" value="1"/>
</dbReference>
<evidence type="ECO:0000259" key="1">
    <source>
        <dbReference type="Pfam" id="PF04480"/>
    </source>
</evidence>
<gene>
    <name evidence="2" type="ORF">FK531_15245</name>
</gene>
<proteinExistence type="predicted"/>
<feature type="domain" description="DUF559" evidence="1">
    <location>
        <begin position="217"/>
        <end position="281"/>
    </location>
</feature>
<dbReference type="EMBL" id="VIGH01000006">
    <property type="protein sequence ID" value="TQF68431.1"/>
    <property type="molecule type" value="Genomic_DNA"/>
</dbReference>
<keyword evidence="3" id="KW-1185">Reference proteome</keyword>
<dbReference type="Gene3D" id="3.40.960.10">
    <property type="entry name" value="VSR Endonuclease"/>
    <property type="match status" value="1"/>
</dbReference>
<organism evidence="2 3">
    <name type="scientific">Rhodococcus spelaei</name>
    <dbReference type="NCBI Taxonomy" id="2546320"/>
    <lineage>
        <taxon>Bacteria</taxon>
        <taxon>Bacillati</taxon>
        <taxon>Actinomycetota</taxon>
        <taxon>Actinomycetes</taxon>
        <taxon>Mycobacteriales</taxon>
        <taxon>Nocardiaceae</taxon>
        <taxon>Rhodococcus</taxon>
    </lineage>
</organism>
<dbReference type="InterPro" id="IPR011335">
    <property type="entry name" value="Restrct_endonuc-II-like"/>
</dbReference>
<dbReference type="InterPro" id="IPR007569">
    <property type="entry name" value="DUF559"/>
</dbReference>
<comment type="caution">
    <text evidence="2">The sequence shown here is derived from an EMBL/GenBank/DDBJ whole genome shotgun (WGS) entry which is preliminary data.</text>
</comment>
<evidence type="ECO:0000313" key="2">
    <source>
        <dbReference type="EMBL" id="TQF68431.1"/>
    </source>
</evidence>
<dbReference type="RefSeq" id="WP_142100723.1">
    <property type="nucleotide sequence ID" value="NZ_VIGH01000006.1"/>
</dbReference>
<dbReference type="AlphaFoldDB" id="A0A541B7Y0"/>